<sequence>MVPQLVANGFCVVLNPNRYWAQQIADTASSFISGGAEATVDTVESIRDFQIPMTYFNEDGIHVDGDHTKDVMRNHDGGEYVKLRWDPQSEAPNTTDRRGSRLWYWVKSGLCFLCLGLVALVAIKWVGPLFVEKAIIPIINWGTNRFSSLELAVVVFATIALFPTLVLPSSPSMWVAGMTFGYCFGFLLIISAAAIGVSLPFMIGSIFHHKIEECLEKYPKKASLLRSAGGGNWFHQFRAVALIRVSPFPYILYNYCAVATCVKYWPYLIGSLVGMMPEIFVSIYTGILIKTLANATHQHHTLSATEIIVNVVGFCVTVGTIIFFTVYAKTKLKELQKDDDLLLK</sequence>
<proteinExistence type="predicted"/>
<dbReference type="PANTHER" id="PTHR46431">
    <property type="entry name" value="EXPRESSED PROTEIN"/>
    <property type="match status" value="1"/>
</dbReference>
<dbReference type="AlphaFoldDB" id="A0AAN9N6X2"/>
<comment type="caution">
    <text evidence="3">The sequence shown here is derived from an EMBL/GenBank/DDBJ whole genome shotgun (WGS) entry which is preliminary data.</text>
</comment>
<dbReference type="InterPro" id="IPR032816">
    <property type="entry name" value="VTT_dom"/>
</dbReference>
<keyword evidence="1" id="KW-1133">Transmembrane helix</keyword>
<dbReference type="PANTHER" id="PTHR46431:SF9">
    <property type="entry name" value="SNARE ASSOCIATED GOLGI FAMILY PROTEIN-RELATED"/>
    <property type="match status" value="1"/>
</dbReference>
<feature type="transmembrane region" description="Helical" evidence="1">
    <location>
        <begin position="233"/>
        <end position="253"/>
    </location>
</feature>
<protein>
    <recommendedName>
        <fullName evidence="2">VTT domain-containing protein</fullName>
    </recommendedName>
</protein>
<name>A0AAN9N6X2_PHACN</name>
<evidence type="ECO:0000313" key="3">
    <source>
        <dbReference type="EMBL" id="KAK7366821.1"/>
    </source>
</evidence>
<feature type="domain" description="VTT" evidence="2">
    <location>
        <begin position="167"/>
        <end position="287"/>
    </location>
</feature>
<feature type="transmembrane region" description="Helical" evidence="1">
    <location>
        <begin position="179"/>
        <end position="203"/>
    </location>
</feature>
<feature type="transmembrane region" description="Helical" evidence="1">
    <location>
        <begin position="146"/>
        <end position="167"/>
    </location>
</feature>
<accession>A0AAN9N6X2</accession>
<evidence type="ECO:0000313" key="4">
    <source>
        <dbReference type="Proteomes" id="UP001374584"/>
    </source>
</evidence>
<keyword evidence="4" id="KW-1185">Reference proteome</keyword>
<dbReference type="Proteomes" id="UP001374584">
    <property type="component" value="Unassembled WGS sequence"/>
</dbReference>
<dbReference type="Pfam" id="PF09335">
    <property type="entry name" value="VTT_dom"/>
    <property type="match status" value="1"/>
</dbReference>
<gene>
    <name evidence="3" type="ORF">VNO80_08820</name>
</gene>
<organism evidence="3 4">
    <name type="scientific">Phaseolus coccineus</name>
    <name type="common">Scarlet runner bean</name>
    <name type="synonym">Phaseolus multiflorus</name>
    <dbReference type="NCBI Taxonomy" id="3886"/>
    <lineage>
        <taxon>Eukaryota</taxon>
        <taxon>Viridiplantae</taxon>
        <taxon>Streptophyta</taxon>
        <taxon>Embryophyta</taxon>
        <taxon>Tracheophyta</taxon>
        <taxon>Spermatophyta</taxon>
        <taxon>Magnoliopsida</taxon>
        <taxon>eudicotyledons</taxon>
        <taxon>Gunneridae</taxon>
        <taxon>Pentapetalae</taxon>
        <taxon>rosids</taxon>
        <taxon>fabids</taxon>
        <taxon>Fabales</taxon>
        <taxon>Fabaceae</taxon>
        <taxon>Papilionoideae</taxon>
        <taxon>50 kb inversion clade</taxon>
        <taxon>NPAAA clade</taxon>
        <taxon>indigoferoid/millettioid clade</taxon>
        <taxon>Phaseoleae</taxon>
        <taxon>Phaseolus</taxon>
    </lineage>
</organism>
<feature type="transmembrane region" description="Helical" evidence="1">
    <location>
        <begin position="265"/>
        <end position="287"/>
    </location>
</feature>
<keyword evidence="1" id="KW-0812">Transmembrane</keyword>
<dbReference type="EMBL" id="JAYMYR010000004">
    <property type="protein sequence ID" value="KAK7366821.1"/>
    <property type="molecule type" value="Genomic_DNA"/>
</dbReference>
<evidence type="ECO:0000256" key="1">
    <source>
        <dbReference type="SAM" id="Phobius"/>
    </source>
</evidence>
<evidence type="ECO:0000259" key="2">
    <source>
        <dbReference type="Pfam" id="PF09335"/>
    </source>
</evidence>
<keyword evidence="1" id="KW-0472">Membrane</keyword>
<reference evidence="3 4" key="1">
    <citation type="submission" date="2024-01" db="EMBL/GenBank/DDBJ databases">
        <title>The genomes of 5 underutilized Papilionoideae crops provide insights into root nodulation and disease resistanc.</title>
        <authorList>
            <person name="Jiang F."/>
        </authorList>
    </citation>
    <scope>NUCLEOTIDE SEQUENCE [LARGE SCALE GENOMIC DNA]</scope>
    <source>
        <strain evidence="3">JINMINGXINNONG_FW02</strain>
        <tissue evidence="3">Leaves</tissue>
    </source>
</reference>
<feature type="transmembrane region" description="Helical" evidence="1">
    <location>
        <begin position="102"/>
        <end position="126"/>
    </location>
</feature>
<feature type="transmembrane region" description="Helical" evidence="1">
    <location>
        <begin position="307"/>
        <end position="328"/>
    </location>
</feature>